<dbReference type="CDD" id="cd02042">
    <property type="entry name" value="ParAB_family"/>
    <property type="match status" value="1"/>
</dbReference>
<dbReference type="Proteomes" id="UP000176633">
    <property type="component" value="Unassembled WGS sequence"/>
</dbReference>
<dbReference type="Pfam" id="PF13614">
    <property type="entry name" value="AAA_31"/>
    <property type="match status" value="1"/>
</dbReference>
<sequence length="269" mass="29678">MARVIAICNQKGGVGKTTTAMNLGAYLAALGRRCLLVDFDPQANASSGLGIMPSDESVYTALMDGSISSQLIKRTAIFGYEVLPASQDLAGALVELISLPEREYQLRKVINQVRHLYDFIFIDLPPSLNLLTVNGLVAADEVLMPIQCEYYSLEGIGQLLKTINLIRQNLGYKLKVAGAVLTMYNKTEKLSREVVREVRKHFPYYVFNTEIPRAVALAEAPSFGKPIILYAPSSQAARAYLLLAKEIISQQEQEIKYQLAAQTFGNLLT</sequence>
<protein>
    <recommendedName>
        <fullName evidence="1">AAA domain-containing protein</fullName>
    </recommendedName>
</protein>
<dbReference type="SUPFAM" id="SSF52540">
    <property type="entry name" value="P-loop containing nucleoside triphosphate hydrolases"/>
    <property type="match status" value="1"/>
</dbReference>
<dbReference type="STRING" id="1798473.A3G50_01950"/>
<dbReference type="FunFam" id="3.40.50.300:FF:000285">
    <property type="entry name" value="Sporulation initiation inhibitor Soj"/>
    <property type="match status" value="1"/>
</dbReference>
<organism evidence="2 3">
    <name type="scientific">Candidatus Jorgensenbacteria bacterium RIFCSPLOWO2_12_FULL_42_11</name>
    <dbReference type="NCBI Taxonomy" id="1798473"/>
    <lineage>
        <taxon>Bacteria</taxon>
        <taxon>Candidatus Joergenseniibacteriota</taxon>
    </lineage>
</organism>
<dbReference type="PANTHER" id="PTHR13696">
    <property type="entry name" value="P-LOOP CONTAINING NUCLEOSIDE TRIPHOSPHATE HYDROLASE"/>
    <property type="match status" value="1"/>
</dbReference>
<dbReference type="InterPro" id="IPR025669">
    <property type="entry name" value="AAA_dom"/>
</dbReference>
<evidence type="ECO:0000313" key="2">
    <source>
        <dbReference type="EMBL" id="OGG43436.1"/>
    </source>
</evidence>
<evidence type="ECO:0000259" key="1">
    <source>
        <dbReference type="Pfam" id="PF13614"/>
    </source>
</evidence>
<gene>
    <name evidence="2" type="ORF">A3G50_01950</name>
</gene>
<reference evidence="2 3" key="1">
    <citation type="journal article" date="2016" name="Nat. Commun.">
        <title>Thousands of microbial genomes shed light on interconnected biogeochemical processes in an aquifer system.</title>
        <authorList>
            <person name="Anantharaman K."/>
            <person name="Brown C.T."/>
            <person name="Hug L.A."/>
            <person name="Sharon I."/>
            <person name="Castelle C.J."/>
            <person name="Probst A.J."/>
            <person name="Thomas B.C."/>
            <person name="Singh A."/>
            <person name="Wilkins M.J."/>
            <person name="Karaoz U."/>
            <person name="Brodie E.L."/>
            <person name="Williams K.H."/>
            <person name="Hubbard S.S."/>
            <person name="Banfield J.F."/>
        </authorList>
    </citation>
    <scope>NUCLEOTIDE SEQUENCE [LARGE SCALE GENOMIC DNA]</scope>
</reference>
<accession>A0A1F6C2K9</accession>
<proteinExistence type="predicted"/>
<dbReference type="Gene3D" id="3.40.50.300">
    <property type="entry name" value="P-loop containing nucleotide triphosphate hydrolases"/>
    <property type="match status" value="1"/>
</dbReference>
<dbReference type="AlphaFoldDB" id="A0A1F6C2K9"/>
<feature type="domain" description="AAA" evidence="1">
    <location>
        <begin position="3"/>
        <end position="175"/>
    </location>
</feature>
<comment type="caution">
    <text evidence="2">The sequence shown here is derived from an EMBL/GenBank/DDBJ whole genome shotgun (WGS) entry which is preliminary data.</text>
</comment>
<name>A0A1F6C2K9_9BACT</name>
<evidence type="ECO:0000313" key="3">
    <source>
        <dbReference type="Proteomes" id="UP000176633"/>
    </source>
</evidence>
<dbReference type="InterPro" id="IPR050678">
    <property type="entry name" value="DNA_Partitioning_ATPase"/>
</dbReference>
<dbReference type="InterPro" id="IPR027417">
    <property type="entry name" value="P-loop_NTPase"/>
</dbReference>
<dbReference type="EMBL" id="MFKM01000014">
    <property type="protein sequence ID" value="OGG43436.1"/>
    <property type="molecule type" value="Genomic_DNA"/>
</dbReference>
<dbReference type="PANTHER" id="PTHR13696:SF52">
    <property type="entry name" value="PARA FAMILY PROTEIN CT_582"/>
    <property type="match status" value="1"/>
</dbReference>